<evidence type="ECO:0000313" key="2">
    <source>
        <dbReference type="Proteomes" id="UP000231932"/>
    </source>
</evidence>
<protein>
    <recommendedName>
        <fullName evidence="3">TIGR02677 family protein</fullName>
    </recommendedName>
</protein>
<gene>
    <name evidence="1" type="ORF">CVV65_15070</name>
</gene>
<organism evidence="1 2">
    <name type="scientific">Kyrpidia spormannii</name>
    <dbReference type="NCBI Taxonomy" id="2055160"/>
    <lineage>
        <taxon>Bacteria</taxon>
        <taxon>Bacillati</taxon>
        <taxon>Bacillota</taxon>
        <taxon>Bacilli</taxon>
        <taxon>Bacillales</taxon>
        <taxon>Alicyclobacillaceae</taxon>
        <taxon>Kyrpidia</taxon>
    </lineage>
</organism>
<keyword evidence="2" id="KW-1185">Reference proteome</keyword>
<name>A0A2K8NAE0_9BACL</name>
<dbReference type="EMBL" id="CP024955">
    <property type="protein sequence ID" value="ATY86085.1"/>
    <property type="molecule type" value="Genomic_DNA"/>
</dbReference>
<sequence length="487" mass="57206">MNLFDVVPERFFALLTGLNKHLYAEAALLIYEHSRNERFGIRVDVMRDLFQELVETRMEQGWDISLDEEEGETEGGAVQGHGQITLEEWSRAQAGALIRRLAALKWIDIEVRDQFQEYIVLPHYTNRILALFKDLCEQRAVEYQRFAFVTYGILTGEEAKLRPCFAVREAREYTLQFEQELITLYQNMKHHMEQVVRQETIQDVLDHHFDVYKSQIVDKNYHRLKTSDHVSRYRFYILQTVQEWLLDRERMEETVDDGIRNDFYRTREEAEADIRAALYLIEETYDRLEEILYQIDLRHNQYLRASYDRARYLSQQQPGLDRELARTIVGLARWGDRWPGDGGIGSGLFRLVRVEGVAEGSLYTPRSKRRVHQPAVHVVQPVPEEVRERIRRESLARLQAAVTRQKVDQYVLARLGERNEMELAELAPTGLEEFVLLAYTYLYGQDGASSFELKRSPTRQILEIGPFRFQNHRIVRKVAGRGGSRGM</sequence>
<dbReference type="AlphaFoldDB" id="A0A2K8NAE0"/>
<proteinExistence type="predicted"/>
<dbReference type="Proteomes" id="UP000231932">
    <property type="component" value="Chromosome"/>
</dbReference>
<dbReference type="InterPro" id="IPR043773">
    <property type="entry name" value="JetA"/>
</dbReference>
<evidence type="ECO:0000313" key="1">
    <source>
        <dbReference type="EMBL" id="ATY86085.1"/>
    </source>
</evidence>
<dbReference type="KEGG" id="kyr:CVV65_15070"/>
<evidence type="ECO:0008006" key="3">
    <source>
        <dbReference type="Google" id="ProtNLM"/>
    </source>
</evidence>
<reference evidence="2" key="1">
    <citation type="submission" date="2017-11" db="EMBL/GenBank/DDBJ databases">
        <title>Complete Genome Sequence of Kyrpidia sp. Strain EA-1, a thermophilic, hydrogen-oxidizing Bacterium, isolated from the Azores.</title>
        <authorList>
            <person name="Reiner J.E."/>
            <person name="Lapp C.J."/>
            <person name="Bunk B."/>
            <person name="Gescher J."/>
        </authorList>
    </citation>
    <scope>NUCLEOTIDE SEQUENCE [LARGE SCALE GENOMIC DNA]</scope>
    <source>
        <strain evidence="2">EA-1</strain>
    </source>
</reference>
<dbReference type="OrthoDB" id="9807828at2"/>
<dbReference type="RefSeq" id="WP_100668835.1">
    <property type="nucleotide sequence ID" value="NZ_CP024955.1"/>
</dbReference>
<accession>A0A2K8NAE0</accession>
<dbReference type="Pfam" id="PF18982">
    <property type="entry name" value="JetA"/>
    <property type="match status" value="1"/>
</dbReference>